<dbReference type="Proteomes" id="UP000660708">
    <property type="component" value="Unassembled WGS sequence"/>
</dbReference>
<dbReference type="RefSeq" id="WP_147389290.1">
    <property type="nucleotide sequence ID" value="NZ_AQHF01000017.1"/>
</dbReference>
<dbReference type="AlphaFoldDB" id="A0A8I0MSL7"/>
<organism evidence="1 2">
    <name type="scientific">Pseudoalteromonas peptidolytica F12-50-A1</name>
    <dbReference type="NCBI Taxonomy" id="1315280"/>
    <lineage>
        <taxon>Bacteria</taxon>
        <taxon>Pseudomonadati</taxon>
        <taxon>Pseudomonadota</taxon>
        <taxon>Gammaproteobacteria</taxon>
        <taxon>Alteromonadales</taxon>
        <taxon>Pseudoalteromonadaceae</taxon>
        <taxon>Pseudoalteromonas</taxon>
    </lineage>
</organism>
<evidence type="ECO:0000313" key="1">
    <source>
        <dbReference type="EMBL" id="MBE0344663.1"/>
    </source>
</evidence>
<proteinExistence type="predicted"/>
<name>A0A8I0MSL7_9GAMM</name>
<keyword evidence="2" id="KW-1185">Reference proteome</keyword>
<evidence type="ECO:0000313" key="2">
    <source>
        <dbReference type="Proteomes" id="UP000660708"/>
    </source>
</evidence>
<gene>
    <name evidence="1" type="ORF">PPEP_a2294</name>
</gene>
<dbReference type="EMBL" id="AQHF01000017">
    <property type="protein sequence ID" value="MBE0344663.1"/>
    <property type="molecule type" value="Genomic_DNA"/>
</dbReference>
<accession>A0A8I0MSL7</accession>
<comment type="caution">
    <text evidence="1">The sequence shown here is derived from an EMBL/GenBank/DDBJ whole genome shotgun (WGS) entry which is preliminary data.</text>
</comment>
<protein>
    <submittedName>
        <fullName evidence="1">Uncharacterized protein</fullName>
    </submittedName>
</protein>
<sequence>MKQNTMIKIEEILNHTLSNKEYALIKWAYSHGYASGHTNGLDGIFISSSAIQDLLGVDLQEKFDTQDFVSDLD</sequence>
<reference evidence="1 2" key="1">
    <citation type="submission" date="2015-06" db="EMBL/GenBank/DDBJ databases">
        <title>Genome sequence of Pseudoalteromonas peptidolytica.</title>
        <authorList>
            <person name="Xie B.-B."/>
            <person name="Rong J.-C."/>
            <person name="Qin Q.-L."/>
            <person name="Zhang Y.-Z."/>
        </authorList>
    </citation>
    <scope>NUCLEOTIDE SEQUENCE [LARGE SCALE GENOMIC DNA]</scope>
    <source>
        <strain evidence="1 2">F12-50-A1</strain>
    </source>
</reference>